<accession>A0A1C4ZQ79</accession>
<dbReference type="Proteomes" id="UP000198864">
    <property type="component" value="Unassembled WGS sequence"/>
</dbReference>
<feature type="compositionally biased region" description="Low complexity" evidence="1">
    <location>
        <begin position="82"/>
        <end position="101"/>
    </location>
</feature>
<dbReference type="EMBL" id="FMCR01000006">
    <property type="protein sequence ID" value="SCF34944.1"/>
    <property type="molecule type" value="Genomic_DNA"/>
</dbReference>
<dbReference type="AlphaFoldDB" id="A0A1C4ZQ79"/>
<reference evidence="3 4" key="1">
    <citation type="submission" date="2016-06" db="EMBL/GenBank/DDBJ databases">
        <authorList>
            <person name="Kjaerup R.B."/>
            <person name="Dalgaard T.S."/>
            <person name="Juul-Madsen H.R."/>
        </authorList>
    </citation>
    <scope>NUCLEOTIDE SEQUENCE [LARGE SCALE GENOMIC DNA]</scope>
    <source>
        <strain evidence="3 4">DSM 44871</strain>
    </source>
</reference>
<evidence type="ECO:0000313" key="4">
    <source>
        <dbReference type="Proteomes" id="UP000198864"/>
    </source>
</evidence>
<protein>
    <submittedName>
        <fullName evidence="3">Uncharacterized protein</fullName>
    </submittedName>
</protein>
<feature type="transmembrane region" description="Helical" evidence="2">
    <location>
        <begin position="37"/>
        <end position="57"/>
    </location>
</feature>
<evidence type="ECO:0000256" key="2">
    <source>
        <dbReference type="SAM" id="Phobius"/>
    </source>
</evidence>
<evidence type="ECO:0000313" key="3">
    <source>
        <dbReference type="EMBL" id="SCF34944.1"/>
    </source>
</evidence>
<keyword evidence="2" id="KW-1133">Transmembrane helix</keyword>
<sequence>MKAHRTDLVSFAFGLVFLALSAWWLLAQLLGLALPPVGWFLAGALILIGVFGLVGALRSGRPNQPEPISEAGAAEAVAPVSGTSVSGAPVSGAATSTSGASLPVWEAERSTWDTPSSAPTLISDPTPSSDPTLISDPTPSSDPTLISDRTLETPTTEVRAQDVPATDVIHPAWLAHSPSEPRTEPIPGQSGNGDDQPTIGNLTRPASPEGDEPTRPDQPVEATGDQPGDEREGPRREA</sequence>
<dbReference type="STRING" id="285676.GA0070561_5659"/>
<keyword evidence="2" id="KW-0812">Transmembrane</keyword>
<gene>
    <name evidence="3" type="ORF">GA0070561_5659</name>
</gene>
<organism evidence="3 4">
    <name type="scientific">Micromonospora saelicesensis</name>
    <dbReference type="NCBI Taxonomy" id="285676"/>
    <lineage>
        <taxon>Bacteria</taxon>
        <taxon>Bacillati</taxon>
        <taxon>Actinomycetota</taxon>
        <taxon>Actinomycetes</taxon>
        <taxon>Micromonosporales</taxon>
        <taxon>Micromonosporaceae</taxon>
        <taxon>Micromonospora</taxon>
    </lineage>
</organism>
<feature type="compositionally biased region" description="Basic and acidic residues" evidence="1">
    <location>
        <begin position="228"/>
        <end position="238"/>
    </location>
</feature>
<feature type="compositionally biased region" description="Polar residues" evidence="1">
    <location>
        <begin position="112"/>
        <end position="144"/>
    </location>
</feature>
<feature type="compositionally biased region" description="Polar residues" evidence="1">
    <location>
        <begin position="192"/>
        <end position="201"/>
    </location>
</feature>
<keyword evidence="2" id="KW-0472">Membrane</keyword>
<proteinExistence type="predicted"/>
<name>A0A1C4ZQ79_9ACTN</name>
<evidence type="ECO:0000256" key="1">
    <source>
        <dbReference type="SAM" id="MobiDB-lite"/>
    </source>
</evidence>
<feature type="region of interest" description="Disordered" evidence="1">
    <location>
        <begin position="82"/>
        <end position="238"/>
    </location>
</feature>